<feature type="transmembrane region" description="Helical" evidence="1">
    <location>
        <begin position="29"/>
        <end position="49"/>
    </location>
</feature>
<comment type="caution">
    <text evidence="2">The sequence shown here is derived from an EMBL/GenBank/DDBJ whole genome shotgun (WGS) entry which is preliminary data.</text>
</comment>
<feature type="transmembrane region" description="Helical" evidence="1">
    <location>
        <begin position="56"/>
        <end position="73"/>
    </location>
</feature>
<reference evidence="2" key="2">
    <citation type="submission" date="2020-09" db="EMBL/GenBank/DDBJ databases">
        <authorList>
            <person name="Sun Q."/>
            <person name="Zhou Y."/>
        </authorList>
    </citation>
    <scope>NUCLEOTIDE SEQUENCE</scope>
    <source>
        <strain evidence="2">CGMCC 1.12751</strain>
    </source>
</reference>
<dbReference type="Proteomes" id="UP000625976">
    <property type="component" value="Unassembled WGS sequence"/>
</dbReference>
<keyword evidence="3" id="KW-1185">Reference proteome</keyword>
<dbReference type="AlphaFoldDB" id="A0A917LKH4"/>
<evidence type="ECO:0000256" key="1">
    <source>
        <dbReference type="SAM" id="Phobius"/>
    </source>
</evidence>
<feature type="transmembrane region" description="Helical" evidence="1">
    <location>
        <begin position="322"/>
        <end position="339"/>
    </location>
</feature>
<reference evidence="2" key="1">
    <citation type="journal article" date="2014" name="Int. J. Syst. Evol. Microbiol.">
        <title>Complete genome sequence of Corynebacterium casei LMG S-19264T (=DSM 44701T), isolated from a smear-ripened cheese.</title>
        <authorList>
            <consortium name="US DOE Joint Genome Institute (JGI-PGF)"/>
            <person name="Walter F."/>
            <person name="Albersmeier A."/>
            <person name="Kalinowski J."/>
            <person name="Ruckert C."/>
        </authorList>
    </citation>
    <scope>NUCLEOTIDE SEQUENCE</scope>
    <source>
        <strain evidence="2">CGMCC 1.12751</strain>
    </source>
</reference>
<organism evidence="2 3">
    <name type="scientific">Bizionia arctica</name>
    <dbReference type="NCBI Taxonomy" id="1495645"/>
    <lineage>
        <taxon>Bacteria</taxon>
        <taxon>Pseudomonadati</taxon>
        <taxon>Bacteroidota</taxon>
        <taxon>Flavobacteriia</taxon>
        <taxon>Flavobacteriales</taxon>
        <taxon>Flavobacteriaceae</taxon>
        <taxon>Bizionia</taxon>
    </lineage>
</organism>
<gene>
    <name evidence="2" type="ORF">GCM10010976_05470</name>
</gene>
<dbReference type="RefSeq" id="WP_188461624.1">
    <property type="nucleotide sequence ID" value="NZ_BMFQ01000001.1"/>
</dbReference>
<accession>A0A917LKH4</accession>
<proteinExistence type="predicted"/>
<keyword evidence="1" id="KW-1133">Transmembrane helix</keyword>
<keyword evidence="1" id="KW-0812">Transmembrane</keyword>
<dbReference type="EMBL" id="BMFQ01000001">
    <property type="protein sequence ID" value="GGG36688.1"/>
    <property type="molecule type" value="Genomic_DNA"/>
</dbReference>
<keyword evidence="1" id="KW-0472">Membrane</keyword>
<protein>
    <submittedName>
        <fullName evidence="2">Uncharacterized protein</fullName>
    </submittedName>
</protein>
<evidence type="ECO:0000313" key="3">
    <source>
        <dbReference type="Proteomes" id="UP000625976"/>
    </source>
</evidence>
<name>A0A917LKH4_9FLAO</name>
<sequence>MSNNLPQNKNNDEVDILVLFDYFGRSIRGFFNFLLNIIKGIFSFFIYALKPFIRNFKLIVLVMLVAAVLGYVLQRTQRNVYTSQMLVKPYFDSKFQLVTNIKYYNTLINEGEYDQLMQVFNISEDDAKQIIRFDINTGPENENDKIIQYDIFLRSIDSTRAQNISFEEFVENRSIYSGDVFEIGAFSYKKDIFRSLEAGLNNTFTNSFSMKKREKRDLLLSIERERIVASIKQVDSLQKVYINVMDEEATSKQGAYTTKDGMTFVQEKTKTREYDLLKESMTLKQDLSKLDSQKVEDDVYFDTLSSFQDTGARYTTIWKKNVFVFPLIAFVALCFAFLIRNTIKFISKYEA</sequence>
<evidence type="ECO:0000313" key="2">
    <source>
        <dbReference type="EMBL" id="GGG36688.1"/>
    </source>
</evidence>